<dbReference type="Proteomes" id="UP000807555">
    <property type="component" value="Unassembled WGS sequence"/>
</dbReference>
<dbReference type="NCBIfam" id="TIGR03354">
    <property type="entry name" value="VI_FHA"/>
    <property type="match status" value="1"/>
</dbReference>
<dbReference type="EMBL" id="JADVNV010000002">
    <property type="protein sequence ID" value="MBJ9867588.1"/>
    <property type="molecule type" value="Genomic_DNA"/>
</dbReference>
<organism evidence="2 3">
    <name type="scientific">Citrobacter koseri</name>
    <name type="common">Citrobacter diversus</name>
    <dbReference type="NCBI Taxonomy" id="545"/>
    <lineage>
        <taxon>Bacteria</taxon>
        <taxon>Pseudomonadati</taxon>
        <taxon>Pseudomonadota</taxon>
        <taxon>Gammaproteobacteria</taxon>
        <taxon>Enterobacterales</taxon>
        <taxon>Enterobacteriaceae</taxon>
        <taxon>Citrobacter</taxon>
    </lineage>
</organism>
<dbReference type="Gene3D" id="2.60.200.20">
    <property type="match status" value="1"/>
</dbReference>
<dbReference type="SUPFAM" id="SSF49879">
    <property type="entry name" value="SMAD/FHA domain"/>
    <property type="match status" value="1"/>
</dbReference>
<proteinExistence type="predicted"/>
<dbReference type="Pfam" id="PF20232">
    <property type="entry name" value="T6SS_FHA_C"/>
    <property type="match status" value="1"/>
</dbReference>
<dbReference type="InterPro" id="IPR017735">
    <property type="entry name" value="T6SS_FHA"/>
</dbReference>
<accession>A0AAW4E8M0</accession>
<evidence type="ECO:0000313" key="3">
    <source>
        <dbReference type="Proteomes" id="UP000807555"/>
    </source>
</evidence>
<feature type="domain" description="Type VI secretion system FHA" evidence="1">
    <location>
        <begin position="248"/>
        <end position="421"/>
    </location>
</feature>
<protein>
    <submittedName>
        <fullName evidence="2">Type VI secretion system-associated FHA domain protein TagH</fullName>
    </submittedName>
</protein>
<sequence>MEPQMAEEKTHTPVLSLTLQVMNGNELESGRAAKCLFTADGGDIGHAPACHWPVQDRAGSVADRACQVVMHDGTFCLKSLVPGLMINLAPVSTDTGLVRLRQGDEVVLGSLALKVFIHNGKLVSYGEQMAAPETIVTNRDRLADALLTTDGQPAYPGMPRMHQLADTVVNSFSADPLQALRTESLTVAGDPLSGIVPARSSVPDRDGVIDTPFMDLPPLYPDPLVGQDAAASLADTAQLHLAVTPLLRGLGGSLAVRNSQDADDFLEEAGRTLQAAIKGLLELQLRRNSLSDKHLRPLEDNPLRLNMDYTTALDVMFAEGKSPVHLAAPAAVGESLRNVRHHEEANRAAIVESLRVLLDAFSPQSLMRRFVQYRRSHELRKPLDDAGAWQMYCDYYDELASSRQQGFEMLFNEVYAQVYDRVLREKQREPEA</sequence>
<gene>
    <name evidence="2" type="primary">tagH</name>
    <name evidence="2" type="ORF">I5687_06455</name>
</gene>
<comment type="caution">
    <text evidence="2">The sequence shown here is derived from an EMBL/GenBank/DDBJ whole genome shotgun (WGS) entry which is preliminary data.</text>
</comment>
<reference evidence="2" key="1">
    <citation type="submission" date="2020-11" db="EMBL/GenBank/DDBJ databases">
        <title>Enhanced detection system for hospital associated transmission using whole genome sequencing surveillance.</title>
        <authorList>
            <person name="Harrison L.H."/>
            <person name="Van Tyne D."/>
            <person name="Marsh J.W."/>
            <person name="Griffith M.P."/>
            <person name="Snyder D.J."/>
            <person name="Cooper V.S."/>
            <person name="Mustapha M."/>
        </authorList>
    </citation>
    <scope>NUCLEOTIDE SEQUENCE</scope>
    <source>
        <strain evidence="2">CB00014</strain>
    </source>
</reference>
<dbReference type="InterPro" id="IPR046883">
    <property type="entry name" value="T6SS_FHA_C"/>
</dbReference>
<evidence type="ECO:0000259" key="1">
    <source>
        <dbReference type="Pfam" id="PF20232"/>
    </source>
</evidence>
<evidence type="ECO:0000313" key="2">
    <source>
        <dbReference type="EMBL" id="MBJ9867588.1"/>
    </source>
</evidence>
<dbReference type="AlphaFoldDB" id="A0AAW4E8M0"/>
<dbReference type="InterPro" id="IPR008984">
    <property type="entry name" value="SMAD_FHA_dom_sf"/>
</dbReference>
<name>A0AAW4E8M0_CITKO</name>